<accession>A0AAN7ZX31</accession>
<feature type="compositionally biased region" description="Low complexity" evidence="1">
    <location>
        <begin position="91"/>
        <end position="102"/>
    </location>
</feature>
<dbReference type="Proteomes" id="UP001310594">
    <property type="component" value="Unassembled WGS sequence"/>
</dbReference>
<protein>
    <submittedName>
        <fullName evidence="2">Uncharacterized protein</fullName>
    </submittedName>
</protein>
<gene>
    <name evidence="2" type="ORF">LTR97_009680</name>
</gene>
<feature type="region of interest" description="Disordered" evidence="1">
    <location>
        <begin position="169"/>
        <end position="268"/>
    </location>
</feature>
<proteinExistence type="predicted"/>
<dbReference type="AlphaFoldDB" id="A0AAN7ZX31"/>
<feature type="region of interest" description="Disordered" evidence="1">
    <location>
        <begin position="1"/>
        <end position="108"/>
    </location>
</feature>
<evidence type="ECO:0000256" key="1">
    <source>
        <dbReference type="SAM" id="MobiDB-lite"/>
    </source>
</evidence>
<organism evidence="2 3">
    <name type="scientific">Elasticomyces elasticus</name>
    <dbReference type="NCBI Taxonomy" id="574655"/>
    <lineage>
        <taxon>Eukaryota</taxon>
        <taxon>Fungi</taxon>
        <taxon>Dikarya</taxon>
        <taxon>Ascomycota</taxon>
        <taxon>Pezizomycotina</taxon>
        <taxon>Dothideomycetes</taxon>
        <taxon>Dothideomycetidae</taxon>
        <taxon>Mycosphaerellales</taxon>
        <taxon>Teratosphaeriaceae</taxon>
        <taxon>Elasticomyces</taxon>
    </lineage>
</organism>
<comment type="caution">
    <text evidence="2">The sequence shown here is derived from an EMBL/GenBank/DDBJ whole genome shotgun (WGS) entry which is preliminary data.</text>
</comment>
<sequence>MAYIGDDPYDYPYQPRRRSPRAYPDDYRRSAQYLDPRANGGLQRTRSTGNERAPNIYIYNDQVQDAQQRAASPGYSPPQYPPAPVAPPQMMPGQYPMQQPQTIPIPVPYPYPAAAYPASPERRGRGRLGDDLLEEMAYMDLRERARSRSRGRSDVGRERPDFYEYDLERKARELDEERKKMVMEKEYELRKMRDEDKRRRADDSTDAERKRVIQEYEDKKRKDAAAAKEAEIRYQEKMAREKREEREEEDRLKEKFRRDEELRQEKEKKEYEAFLQKQKDKAEKEKAEAKQQKEKFEREMRKRLEEFGVYSQAQIDYMVDEEKAKKAKEERSRSRTRVTVTDELEVWRPSRPVYPKVHRDYIEIETLTYYNIPYTIDPADTNYIIIRREMDKYETDVLFEHTRRIRSGDRTLLIEAPKKDKNYAWYRKRDRSTSRVRKVGILETRRVI</sequence>
<dbReference type="EMBL" id="JAVRQU010000016">
    <property type="protein sequence ID" value="KAK5694061.1"/>
    <property type="molecule type" value="Genomic_DNA"/>
</dbReference>
<evidence type="ECO:0000313" key="2">
    <source>
        <dbReference type="EMBL" id="KAK5694061.1"/>
    </source>
</evidence>
<evidence type="ECO:0000313" key="3">
    <source>
        <dbReference type="Proteomes" id="UP001310594"/>
    </source>
</evidence>
<reference evidence="2" key="1">
    <citation type="submission" date="2023-08" db="EMBL/GenBank/DDBJ databases">
        <title>Black Yeasts Isolated from many extreme environments.</title>
        <authorList>
            <person name="Coleine C."/>
            <person name="Stajich J.E."/>
            <person name="Selbmann L."/>
        </authorList>
    </citation>
    <scope>NUCLEOTIDE SEQUENCE</scope>
    <source>
        <strain evidence="2">CCFEE 5810</strain>
    </source>
</reference>
<feature type="compositionally biased region" description="Pro residues" evidence="1">
    <location>
        <begin position="75"/>
        <end position="90"/>
    </location>
</feature>
<name>A0AAN7ZX31_9PEZI</name>